<dbReference type="PROSITE" id="PS50943">
    <property type="entry name" value="HTH_CROC1"/>
    <property type="match status" value="1"/>
</dbReference>
<dbReference type="EMBL" id="MIJY01000034">
    <property type="protein sequence ID" value="OEG12496.1"/>
    <property type="molecule type" value="Genomic_DNA"/>
</dbReference>
<dbReference type="AlphaFoldDB" id="A0A1E5GIE4"/>
<dbReference type="InterPro" id="IPR001387">
    <property type="entry name" value="Cro/C1-type_HTH"/>
</dbReference>
<proteinExistence type="predicted"/>
<gene>
    <name evidence="2" type="ORF">BCR25_08135</name>
</gene>
<protein>
    <submittedName>
        <fullName evidence="2">Transcriptional regulator</fullName>
    </submittedName>
</protein>
<dbReference type="OrthoDB" id="9805856at2"/>
<dbReference type="Proteomes" id="UP000095094">
    <property type="component" value="Unassembled WGS sequence"/>
</dbReference>
<keyword evidence="3" id="KW-1185">Reference proteome</keyword>
<evidence type="ECO:0000259" key="1">
    <source>
        <dbReference type="PROSITE" id="PS50943"/>
    </source>
</evidence>
<dbReference type="RefSeq" id="WP_069664197.1">
    <property type="nucleotide sequence ID" value="NZ_JBHUJJ010000001.1"/>
</dbReference>
<feature type="domain" description="HTH cro/C1-type" evidence="1">
    <location>
        <begin position="7"/>
        <end position="59"/>
    </location>
</feature>
<sequence length="124" mass="14325">MSLYSKIQELAAQKKISIAELERNLNFPNGSVRKFDKHPPGIKKLEEVADYFNVSTDFLLGRESEKTPSWATEKDILELDKMLSSNVNMSYGGENLTEEEKQRVKDVLTGIFWEKLEKQKKTQK</sequence>
<accession>A0A1E5GIE4</accession>
<dbReference type="GO" id="GO:0003677">
    <property type="term" value="F:DNA binding"/>
    <property type="evidence" value="ECO:0007669"/>
    <property type="project" value="InterPro"/>
</dbReference>
<evidence type="ECO:0000313" key="2">
    <source>
        <dbReference type="EMBL" id="OEG12496.1"/>
    </source>
</evidence>
<dbReference type="SMART" id="SM00530">
    <property type="entry name" value="HTH_XRE"/>
    <property type="match status" value="1"/>
</dbReference>
<reference evidence="3" key="1">
    <citation type="submission" date="2016-09" db="EMBL/GenBank/DDBJ databases">
        <authorList>
            <person name="Gulvik C.A."/>
        </authorList>
    </citation>
    <scope>NUCLEOTIDE SEQUENCE [LARGE SCALE GENOMIC DNA]</scope>
    <source>
        <strain evidence="3">LMG 8895</strain>
    </source>
</reference>
<comment type="caution">
    <text evidence="2">The sequence shown here is derived from an EMBL/GenBank/DDBJ whole genome shotgun (WGS) entry which is preliminary data.</text>
</comment>
<dbReference type="InterPro" id="IPR010982">
    <property type="entry name" value="Lambda_DNA-bd_dom_sf"/>
</dbReference>
<evidence type="ECO:0000313" key="3">
    <source>
        <dbReference type="Proteomes" id="UP000095094"/>
    </source>
</evidence>
<dbReference type="Gene3D" id="1.10.260.40">
    <property type="entry name" value="lambda repressor-like DNA-binding domains"/>
    <property type="match status" value="1"/>
</dbReference>
<organism evidence="2 3">
    <name type="scientific">Enterococcus termitis</name>
    <dbReference type="NCBI Taxonomy" id="332950"/>
    <lineage>
        <taxon>Bacteria</taxon>
        <taxon>Bacillati</taxon>
        <taxon>Bacillota</taxon>
        <taxon>Bacilli</taxon>
        <taxon>Lactobacillales</taxon>
        <taxon>Enterococcaceae</taxon>
        <taxon>Enterococcus</taxon>
    </lineage>
</organism>
<name>A0A1E5GIE4_9ENTE</name>